<organism evidence="7 8">
    <name type="scientific">Python bivittatus</name>
    <name type="common">Burmese python</name>
    <name type="synonym">Python molurus bivittatus</name>
    <dbReference type="NCBI Taxonomy" id="176946"/>
    <lineage>
        <taxon>Eukaryota</taxon>
        <taxon>Metazoa</taxon>
        <taxon>Chordata</taxon>
        <taxon>Craniata</taxon>
        <taxon>Vertebrata</taxon>
        <taxon>Euteleostomi</taxon>
        <taxon>Lepidosauria</taxon>
        <taxon>Squamata</taxon>
        <taxon>Bifurcata</taxon>
        <taxon>Unidentata</taxon>
        <taxon>Episquamata</taxon>
        <taxon>Toxicofera</taxon>
        <taxon>Serpentes</taxon>
        <taxon>Henophidia</taxon>
        <taxon>Pythonidae</taxon>
        <taxon>Python</taxon>
    </lineage>
</organism>
<dbReference type="AlphaFoldDB" id="A0A9F3QU34"/>
<feature type="compositionally biased region" description="Basic and acidic residues" evidence="4">
    <location>
        <begin position="330"/>
        <end position="346"/>
    </location>
</feature>
<evidence type="ECO:0000256" key="2">
    <source>
        <dbReference type="ARBA" id="ARBA00022999"/>
    </source>
</evidence>
<evidence type="ECO:0000313" key="8">
    <source>
        <dbReference type="RefSeq" id="XP_015746472.1"/>
    </source>
</evidence>
<dbReference type="Pfam" id="PF00017">
    <property type="entry name" value="SH2"/>
    <property type="match status" value="1"/>
</dbReference>
<feature type="domain" description="PH" evidence="6">
    <location>
        <begin position="17"/>
        <end position="119"/>
    </location>
</feature>
<dbReference type="Proteomes" id="UP000695026">
    <property type="component" value="Unplaced"/>
</dbReference>
<dbReference type="InterPro" id="IPR001849">
    <property type="entry name" value="PH_domain"/>
</dbReference>
<dbReference type="GO" id="GO:0035591">
    <property type="term" value="F:signaling adaptor activity"/>
    <property type="evidence" value="ECO:0007669"/>
    <property type="project" value="InterPro"/>
</dbReference>
<dbReference type="Gene3D" id="3.30.505.10">
    <property type="entry name" value="SH2 domain"/>
    <property type="match status" value="1"/>
</dbReference>
<dbReference type="GeneID" id="103056117"/>
<gene>
    <name evidence="8" type="primary">LOC103056117</name>
</gene>
<evidence type="ECO:0000256" key="3">
    <source>
        <dbReference type="PROSITE-ProRule" id="PRU00191"/>
    </source>
</evidence>
<dbReference type="InterPro" id="IPR039111">
    <property type="entry name" value="STAP1/STAP2"/>
</dbReference>
<proteinExistence type="predicted"/>
<accession>A0A9F3QU34</accession>
<evidence type="ECO:0000256" key="1">
    <source>
        <dbReference type="ARBA" id="ARBA00022553"/>
    </source>
</evidence>
<dbReference type="Gene3D" id="2.30.29.30">
    <property type="entry name" value="Pleckstrin-homology domain (PH domain)/Phosphotyrosine-binding domain (PTB)"/>
    <property type="match status" value="1"/>
</dbReference>
<dbReference type="PANTHER" id="PTHR16186:SF11">
    <property type="entry name" value="SIGNAL-TRANSDUCING ADAPTOR PROTEIN 2"/>
    <property type="match status" value="1"/>
</dbReference>
<keyword evidence="1" id="KW-0597">Phosphoprotein</keyword>
<dbReference type="KEGG" id="pbi:103056117"/>
<dbReference type="PROSITE" id="PS50001">
    <property type="entry name" value="SH2"/>
    <property type="match status" value="1"/>
</dbReference>
<protein>
    <submittedName>
        <fullName evidence="8">Signal-transducing adaptor protein 2-like isoform X1</fullName>
    </submittedName>
</protein>
<dbReference type="SUPFAM" id="SSF55550">
    <property type="entry name" value="SH2 domain"/>
    <property type="match status" value="1"/>
</dbReference>
<dbReference type="RefSeq" id="XP_015746472.1">
    <property type="nucleotide sequence ID" value="XM_015890986.2"/>
</dbReference>
<dbReference type="PANTHER" id="PTHR16186">
    <property type="entry name" value="SIGNAL-TRANSDUCING ADAPTOR PROTEIN-RELATED"/>
    <property type="match status" value="1"/>
</dbReference>
<evidence type="ECO:0000313" key="7">
    <source>
        <dbReference type="Proteomes" id="UP000695026"/>
    </source>
</evidence>
<sequence length="421" mass="47191">MATLRPRPTKAKPAPPPHYYEGFLEKKNPWDQDFKKYWAGLWGSTLYFYNTSRENQYIEKIDLTNLVSLADDNCPGTVASRSTDQPGLTLKMKNQEVKLRMESLEHLEMWKGFILTMVELKVPSSLALLPGHFYRLSEALEMEKERRSKLGVTVEREEKLPSCFFGVSRVEAVALLEQNESYGNMLLRPGRDGKSFSLTTRQNVDGTVSIKHYKINPVGGGYIIVMEKPNYCSSLMAVLDFFITKTNGILVPLSTEMIYAMALEVMETDQESERSISVPDAPQPPSKGDLMEKKSDFSPNCRPSPLPPLPPIVPIPPPRQASAPLPVNVYEKEDPPQKTYMNEERGAWGQAGGQEARRDVPLPLKPPKKPPKSGSLPHSKSAPKPGVQSATEEPPLSRSLTGEMTKELKLKLQERRARLGN</sequence>
<feature type="domain" description="SH2" evidence="5">
    <location>
        <begin position="167"/>
        <end position="257"/>
    </location>
</feature>
<evidence type="ECO:0000256" key="4">
    <source>
        <dbReference type="SAM" id="MobiDB-lite"/>
    </source>
</evidence>
<evidence type="ECO:0000259" key="5">
    <source>
        <dbReference type="PROSITE" id="PS50001"/>
    </source>
</evidence>
<dbReference type="PROSITE" id="PS50003">
    <property type="entry name" value="PH_DOMAIN"/>
    <property type="match status" value="1"/>
</dbReference>
<keyword evidence="7" id="KW-1185">Reference proteome</keyword>
<name>A0A9F3QU34_PYTBI</name>
<keyword evidence="2 3" id="KW-0727">SH2 domain</keyword>
<dbReference type="SUPFAM" id="SSF50729">
    <property type="entry name" value="PH domain-like"/>
    <property type="match status" value="1"/>
</dbReference>
<reference evidence="8" key="1">
    <citation type="submission" date="2025-08" db="UniProtKB">
        <authorList>
            <consortium name="RefSeq"/>
        </authorList>
    </citation>
    <scope>IDENTIFICATION</scope>
    <source>
        <tissue evidence="8">Liver</tissue>
    </source>
</reference>
<feature type="compositionally biased region" description="Pro residues" evidence="4">
    <location>
        <begin position="302"/>
        <end position="319"/>
    </location>
</feature>
<dbReference type="SMART" id="SM00233">
    <property type="entry name" value="PH"/>
    <property type="match status" value="1"/>
</dbReference>
<evidence type="ECO:0000259" key="6">
    <source>
        <dbReference type="PROSITE" id="PS50003"/>
    </source>
</evidence>
<dbReference type="InterPro" id="IPR036860">
    <property type="entry name" value="SH2_dom_sf"/>
</dbReference>
<dbReference type="InterPro" id="IPR011993">
    <property type="entry name" value="PH-like_dom_sf"/>
</dbReference>
<dbReference type="OrthoDB" id="6086001at2759"/>
<dbReference type="InterPro" id="IPR000980">
    <property type="entry name" value="SH2"/>
</dbReference>
<dbReference type="OMA" id="SQLPPCY"/>
<feature type="region of interest" description="Disordered" evidence="4">
    <location>
        <begin position="270"/>
        <end position="408"/>
    </location>
</feature>